<feature type="transmembrane region" description="Helical" evidence="7">
    <location>
        <begin position="128"/>
        <end position="153"/>
    </location>
</feature>
<dbReference type="InterPro" id="IPR035973">
    <property type="entry name" value="Cyt_c_oxidase_su3-like_sf"/>
</dbReference>
<evidence type="ECO:0000256" key="2">
    <source>
        <dbReference type="ARBA" id="ARBA00010581"/>
    </source>
</evidence>
<keyword evidence="10" id="KW-1185">Reference proteome</keyword>
<keyword evidence="4 7" id="KW-1133">Transmembrane helix</keyword>
<evidence type="ECO:0000256" key="4">
    <source>
        <dbReference type="ARBA" id="ARBA00022989"/>
    </source>
</evidence>
<feature type="transmembrane region" description="Helical" evidence="7">
    <location>
        <begin position="20"/>
        <end position="41"/>
    </location>
</feature>
<dbReference type="Pfam" id="PF00510">
    <property type="entry name" value="COX3"/>
    <property type="match status" value="1"/>
</dbReference>
<dbReference type="AlphaFoldDB" id="A0A9X2KVX1"/>
<dbReference type="GO" id="GO:0004129">
    <property type="term" value="F:cytochrome-c oxidase activity"/>
    <property type="evidence" value="ECO:0007669"/>
    <property type="project" value="InterPro"/>
</dbReference>
<dbReference type="InterPro" id="IPR024791">
    <property type="entry name" value="Cyt_c/ubiquinol_Oxase_su3"/>
</dbReference>
<dbReference type="PROSITE" id="PS50253">
    <property type="entry name" value="COX3"/>
    <property type="match status" value="1"/>
</dbReference>
<dbReference type="GO" id="GO:0019646">
    <property type="term" value="P:aerobic electron transport chain"/>
    <property type="evidence" value="ECO:0007669"/>
    <property type="project" value="InterPro"/>
</dbReference>
<evidence type="ECO:0000256" key="5">
    <source>
        <dbReference type="ARBA" id="ARBA00023136"/>
    </source>
</evidence>
<keyword evidence="3 6" id="KW-0812">Transmembrane</keyword>
<feature type="transmembrane region" description="Helical" evidence="7">
    <location>
        <begin position="174"/>
        <end position="192"/>
    </location>
</feature>
<evidence type="ECO:0000256" key="6">
    <source>
        <dbReference type="RuleBase" id="RU003376"/>
    </source>
</evidence>
<evidence type="ECO:0000313" key="10">
    <source>
        <dbReference type="Proteomes" id="UP001155280"/>
    </source>
</evidence>
<dbReference type="GO" id="GO:0005886">
    <property type="term" value="C:plasma membrane"/>
    <property type="evidence" value="ECO:0007669"/>
    <property type="project" value="UniProtKB-SubCell"/>
</dbReference>
<comment type="similarity">
    <text evidence="2 6">Belongs to the cytochrome c oxidase subunit 3 family.</text>
</comment>
<evidence type="ECO:0000259" key="8">
    <source>
        <dbReference type="PROSITE" id="PS50253"/>
    </source>
</evidence>
<sequence>MDLTEDSIEKKKARSKKMMLWFGIISMVMTFAGLTSAYVVSKSRPDWLNEFELPISFLWSTLVILASSGTLMLSKKFIKSGDRRTASALLIGTLILAILFVVFQFYSFSEIIQQGYYFTGSESSITTSFIYVLVLAHLAHLAVGIIVLLVLIYNHFKQRYYKGQMLGFELGATFWHFVDLLWLYLIFFLYFFR</sequence>
<keyword evidence="5 7" id="KW-0472">Membrane</keyword>
<dbReference type="PANTHER" id="PTHR11403">
    <property type="entry name" value="CYTOCHROME C OXIDASE SUBUNIT III"/>
    <property type="match status" value="1"/>
</dbReference>
<organism evidence="9 10">
    <name type="scientific">Christiangramia oceanisediminis</name>
    <dbReference type="NCBI Taxonomy" id="2920386"/>
    <lineage>
        <taxon>Bacteria</taxon>
        <taxon>Pseudomonadati</taxon>
        <taxon>Bacteroidota</taxon>
        <taxon>Flavobacteriia</taxon>
        <taxon>Flavobacteriales</taxon>
        <taxon>Flavobacteriaceae</taxon>
        <taxon>Christiangramia</taxon>
    </lineage>
</organism>
<dbReference type="EMBL" id="JANCNS010000001">
    <property type="protein sequence ID" value="MCP9198659.1"/>
    <property type="molecule type" value="Genomic_DNA"/>
</dbReference>
<dbReference type="PANTHER" id="PTHR11403:SF10">
    <property type="entry name" value="CYTOCHROME C OXIDASE"/>
    <property type="match status" value="1"/>
</dbReference>
<evidence type="ECO:0000256" key="1">
    <source>
        <dbReference type="ARBA" id="ARBA00004141"/>
    </source>
</evidence>
<dbReference type="CDD" id="cd00386">
    <property type="entry name" value="Heme_Cu_Oxidase_III_like"/>
    <property type="match status" value="1"/>
</dbReference>
<proteinExistence type="inferred from homology"/>
<dbReference type="InterPro" id="IPR013833">
    <property type="entry name" value="Cyt_c_oxidase_su3_a-hlx"/>
</dbReference>
<protein>
    <submittedName>
        <fullName evidence="9">Cytochrome c oxidase subunit 3</fullName>
    </submittedName>
</protein>
<accession>A0A9X2KVX1</accession>
<feature type="transmembrane region" description="Helical" evidence="7">
    <location>
        <begin position="86"/>
        <end position="108"/>
    </location>
</feature>
<dbReference type="SUPFAM" id="SSF81452">
    <property type="entry name" value="Cytochrome c oxidase subunit III-like"/>
    <property type="match status" value="1"/>
</dbReference>
<evidence type="ECO:0000313" key="9">
    <source>
        <dbReference type="EMBL" id="MCP9198659.1"/>
    </source>
</evidence>
<feature type="domain" description="Heme-copper oxidase subunit III family profile" evidence="8">
    <location>
        <begin position="17"/>
        <end position="193"/>
    </location>
</feature>
<dbReference type="RefSeq" id="WP_241550665.1">
    <property type="nucleotide sequence ID" value="NZ_JANCNS010000001.1"/>
</dbReference>
<dbReference type="InterPro" id="IPR000298">
    <property type="entry name" value="Cyt_c_oxidase-like_su3"/>
</dbReference>
<dbReference type="Gene3D" id="1.20.120.80">
    <property type="entry name" value="Cytochrome c oxidase, subunit III, four-helix bundle"/>
    <property type="match status" value="1"/>
</dbReference>
<comment type="caution">
    <text evidence="9">The sequence shown here is derived from an EMBL/GenBank/DDBJ whole genome shotgun (WGS) entry which is preliminary data.</text>
</comment>
<evidence type="ECO:0000256" key="3">
    <source>
        <dbReference type="ARBA" id="ARBA00022692"/>
    </source>
</evidence>
<reference evidence="9" key="1">
    <citation type="submission" date="2022-07" db="EMBL/GenBank/DDBJ databases">
        <title>Gramela sediminis sp. nov., isolated from deep-sea sediment of the Indian Ocean.</title>
        <authorList>
            <person name="Shi H."/>
        </authorList>
    </citation>
    <scope>NUCLEOTIDE SEQUENCE</scope>
    <source>
        <strain evidence="9">GC03-9</strain>
    </source>
</reference>
<dbReference type="Proteomes" id="UP001155280">
    <property type="component" value="Unassembled WGS sequence"/>
</dbReference>
<gene>
    <name evidence="9" type="ORF">MKO06_01985</name>
</gene>
<comment type="subcellular location">
    <subcellularLocation>
        <location evidence="6">Cell membrane</location>
        <topology evidence="6">Multi-pass membrane protein</topology>
    </subcellularLocation>
    <subcellularLocation>
        <location evidence="1">Membrane</location>
        <topology evidence="1">Multi-pass membrane protein</topology>
    </subcellularLocation>
</comment>
<name>A0A9X2KVX1_9FLAO</name>
<feature type="transmembrane region" description="Helical" evidence="7">
    <location>
        <begin position="53"/>
        <end position="74"/>
    </location>
</feature>
<evidence type="ECO:0000256" key="7">
    <source>
        <dbReference type="SAM" id="Phobius"/>
    </source>
</evidence>